<evidence type="ECO:0000256" key="1">
    <source>
        <dbReference type="SAM" id="Phobius"/>
    </source>
</evidence>
<name>A0ABM7PAQ6_9BACT</name>
<sequence>MDIEYTGVGLFFHFAVFFLAGYLGRFRILLGVTVGTLLVPLANIFVGQFHDIYVGLGTGLVASACGAIIIPLVWAGRHASNQDIIFVNNGGMGKYAPYFNWIKRDSAVNKSNRKRWTENKNK</sequence>
<proteinExistence type="predicted"/>
<keyword evidence="1" id="KW-1133">Transmembrane helix</keyword>
<dbReference type="RefSeq" id="WP_229592119.1">
    <property type="nucleotide sequence ID" value="NZ_AP024485.1"/>
</dbReference>
<evidence type="ECO:0000313" key="3">
    <source>
        <dbReference type="Proteomes" id="UP001053296"/>
    </source>
</evidence>
<keyword evidence="3" id="KW-1185">Reference proteome</keyword>
<keyword evidence="1" id="KW-0472">Membrane</keyword>
<keyword evidence="1" id="KW-0812">Transmembrane</keyword>
<feature type="transmembrane region" description="Helical" evidence="1">
    <location>
        <begin position="6"/>
        <end position="23"/>
    </location>
</feature>
<feature type="transmembrane region" description="Helical" evidence="1">
    <location>
        <begin position="28"/>
        <end position="46"/>
    </location>
</feature>
<feature type="transmembrane region" description="Helical" evidence="1">
    <location>
        <begin position="52"/>
        <end position="74"/>
    </location>
</feature>
<reference evidence="2" key="1">
    <citation type="journal article" date="2022" name="Arch. Microbiol.">
        <title>Pseudodesulfovibrio sediminis sp. nov., a mesophilic and neutrophilic sulfate-reducing bacterium isolated from sediment of a brackish lake.</title>
        <authorList>
            <person name="Takahashi A."/>
            <person name="Kojima H."/>
            <person name="Watanabe M."/>
            <person name="Fukui M."/>
        </authorList>
    </citation>
    <scope>NUCLEOTIDE SEQUENCE</scope>
    <source>
        <strain evidence="2">SF6</strain>
    </source>
</reference>
<organism evidence="2 3">
    <name type="scientific">Pseudodesulfovibrio sediminis</name>
    <dbReference type="NCBI Taxonomy" id="2810563"/>
    <lineage>
        <taxon>Bacteria</taxon>
        <taxon>Pseudomonadati</taxon>
        <taxon>Thermodesulfobacteriota</taxon>
        <taxon>Desulfovibrionia</taxon>
        <taxon>Desulfovibrionales</taxon>
        <taxon>Desulfovibrionaceae</taxon>
    </lineage>
</organism>
<evidence type="ECO:0000313" key="2">
    <source>
        <dbReference type="EMBL" id="BCS90186.1"/>
    </source>
</evidence>
<dbReference type="EMBL" id="AP024485">
    <property type="protein sequence ID" value="BCS90186.1"/>
    <property type="molecule type" value="Genomic_DNA"/>
</dbReference>
<dbReference type="Proteomes" id="UP001053296">
    <property type="component" value="Chromosome"/>
</dbReference>
<accession>A0ABM7PAQ6</accession>
<gene>
    <name evidence="2" type="ORF">PSDVSF_34280</name>
</gene>
<protein>
    <submittedName>
        <fullName evidence="2">Uncharacterized protein</fullName>
    </submittedName>
</protein>